<comment type="caution">
    <text evidence="1">The sequence shown here is derived from an EMBL/GenBank/DDBJ whole genome shotgun (WGS) entry which is preliminary data.</text>
</comment>
<dbReference type="Proteomes" id="UP001162992">
    <property type="component" value="Chromosome 16"/>
</dbReference>
<organism evidence="1 2">
    <name type="scientific">Diphasiastrum complanatum</name>
    <name type="common">Issler's clubmoss</name>
    <name type="synonym">Lycopodium complanatum</name>
    <dbReference type="NCBI Taxonomy" id="34168"/>
    <lineage>
        <taxon>Eukaryota</taxon>
        <taxon>Viridiplantae</taxon>
        <taxon>Streptophyta</taxon>
        <taxon>Embryophyta</taxon>
        <taxon>Tracheophyta</taxon>
        <taxon>Lycopodiopsida</taxon>
        <taxon>Lycopodiales</taxon>
        <taxon>Lycopodiaceae</taxon>
        <taxon>Lycopodioideae</taxon>
        <taxon>Diphasiastrum</taxon>
    </lineage>
</organism>
<protein>
    <submittedName>
        <fullName evidence="1">Uncharacterized protein</fullName>
    </submittedName>
</protein>
<evidence type="ECO:0000313" key="2">
    <source>
        <dbReference type="Proteomes" id="UP001162992"/>
    </source>
</evidence>
<sequence>MLENRENNQRMATRSFAAVPKDAILAANGTSQVTGAASGKNPGGTSRPGSGTKSTSLAQMENIRPACNKHSAPANFMRQTRASSKRAAMDDASQVINAAPDPQAKKRPALANLSINANIPASHVRASMSKTTAENHTKAIKTKTRNSAQAPDVEIQMAGLSVVQKEEAFLIKPEALRSSQDPNKMAVDNDENVPPEVALFHSRPVKQTANENMLTASNSVPTSNKLPLQPIALHAPTSADVPWPINQVLLLDEKSPSKCKYTDIDVHKDPQMCSMYATDIYQHLRCAELKRRPVTQFMEVIQQEINASMRGILVDWLVEVAEEYKLVPDTLYLTVSYIDRFLSTNAVNRQRLQLVGVSCMLIAAKYEEICAPQVEEFCYITDNTYRREEVLEMERRVLNNLHFELTTPTTKTFLRRFIRAAQTTYKVASLQLEFLGNYLAELTLVEYNLLQYLPSMVAASAVFLAKLTLDQDAMPWNTTLQHYTGYEPSELKGCVKAIFDLQCNTKNCTLPAIREKYRQHKFKCVANMKPPTNLPSEYFLKLESCDP</sequence>
<proteinExistence type="predicted"/>
<gene>
    <name evidence="1" type="ORF">O6H91_16G083900</name>
</gene>
<keyword evidence="2" id="KW-1185">Reference proteome</keyword>
<name>A0ACC2BFE9_DIPCM</name>
<accession>A0ACC2BFE9</accession>
<evidence type="ECO:0000313" key="1">
    <source>
        <dbReference type="EMBL" id="KAJ7528099.1"/>
    </source>
</evidence>
<reference evidence="2" key="1">
    <citation type="journal article" date="2024" name="Proc. Natl. Acad. Sci. U.S.A.">
        <title>Extraordinary preservation of gene collinearity over three hundred million years revealed in homosporous lycophytes.</title>
        <authorList>
            <person name="Li C."/>
            <person name="Wickell D."/>
            <person name="Kuo L.Y."/>
            <person name="Chen X."/>
            <person name="Nie B."/>
            <person name="Liao X."/>
            <person name="Peng D."/>
            <person name="Ji J."/>
            <person name="Jenkins J."/>
            <person name="Williams M."/>
            <person name="Shu S."/>
            <person name="Plott C."/>
            <person name="Barry K."/>
            <person name="Rajasekar S."/>
            <person name="Grimwood J."/>
            <person name="Han X."/>
            <person name="Sun S."/>
            <person name="Hou Z."/>
            <person name="He W."/>
            <person name="Dai G."/>
            <person name="Sun C."/>
            <person name="Schmutz J."/>
            <person name="Leebens-Mack J.H."/>
            <person name="Li F.W."/>
            <person name="Wang L."/>
        </authorList>
    </citation>
    <scope>NUCLEOTIDE SEQUENCE [LARGE SCALE GENOMIC DNA]</scope>
    <source>
        <strain evidence="2">cv. PW_Plant_1</strain>
    </source>
</reference>
<dbReference type="EMBL" id="CM055107">
    <property type="protein sequence ID" value="KAJ7528099.1"/>
    <property type="molecule type" value="Genomic_DNA"/>
</dbReference>